<keyword evidence="3" id="KW-1185">Reference proteome</keyword>
<sequence>MKKLLLISLLATLLLCSCTQKMKEFEEEANQKFGDQHFKTAISLIELYKLRHGYYPASMDSLEFKGDWDEMAVNSTEYKKLNEGYELNLTNGWMGKPDSLQLKYPAGFWKGLGIRKSNLKVNFTKKISGSK</sequence>
<evidence type="ECO:0000313" key="2">
    <source>
        <dbReference type="EMBL" id="KGO85013.1"/>
    </source>
</evidence>
<dbReference type="OrthoDB" id="5953893at2"/>
<proteinExistence type="predicted"/>
<dbReference type="RefSeq" id="WP_026299967.1">
    <property type="nucleotide sequence ID" value="NZ_JRLX01000029.1"/>
</dbReference>
<evidence type="ECO:0000256" key="1">
    <source>
        <dbReference type="SAM" id="SignalP"/>
    </source>
</evidence>
<dbReference type="Proteomes" id="UP000030152">
    <property type="component" value="Unassembled WGS sequence"/>
</dbReference>
<evidence type="ECO:0000313" key="3">
    <source>
        <dbReference type="Proteomes" id="UP000030152"/>
    </source>
</evidence>
<dbReference type="EMBL" id="JRLX01000029">
    <property type="protein sequence ID" value="KGO85013.1"/>
    <property type="molecule type" value="Genomic_DNA"/>
</dbReference>
<keyword evidence="1" id="KW-0732">Signal</keyword>
<reference evidence="2 3" key="1">
    <citation type="submission" date="2013-09" db="EMBL/GenBank/DDBJ databases">
        <authorList>
            <person name="Zeng Z."/>
            <person name="Chen C."/>
        </authorList>
    </citation>
    <scope>NUCLEOTIDE SEQUENCE [LARGE SCALE GENOMIC DNA]</scope>
    <source>
        <strain evidence="2 3">WB 3.3-2</strain>
    </source>
</reference>
<name>A0A0A2M0L5_9FLAO</name>
<feature type="signal peptide" evidence="1">
    <location>
        <begin position="1"/>
        <end position="22"/>
    </location>
</feature>
<dbReference type="eggNOG" id="ENOG5032UZA">
    <property type="taxonomic scope" value="Bacteria"/>
</dbReference>
<gene>
    <name evidence="2" type="ORF">Q765_18540</name>
</gene>
<evidence type="ECO:0008006" key="4">
    <source>
        <dbReference type="Google" id="ProtNLM"/>
    </source>
</evidence>
<protein>
    <recommendedName>
        <fullName evidence="4">Lipoprotein</fullName>
    </recommendedName>
</protein>
<dbReference type="PROSITE" id="PS51257">
    <property type="entry name" value="PROKAR_LIPOPROTEIN"/>
    <property type="match status" value="1"/>
</dbReference>
<accession>A0A0A2M0L5</accession>
<organism evidence="2 3">
    <name type="scientific">Flavobacterium rivuli WB 3.3-2 = DSM 21788</name>
    <dbReference type="NCBI Taxonomy" id="1121895"/>
    <lineage>
        <taxon>Bacteria</taxon>
        <taxon>Pseudomonadati</taxon>
        <taxon>Bacteroidota</taxon>
        <taxon>Flavobacteriia</taxon>
        <taxon>Flavobacteriales</taxon>
        <taxon>Flavobacteriaceae</taxon>
        <taxon>Flavobacterium</taxon>
    </lineage>
</organism>
<feature type="chain" id="PRO_5002002721" description="Lipoprotein" evidence="1">
    <location>
        <begin position="23"/>
        <end position="131"/>
    </location>
</feature>
<dbReference type="STRING" id="1121895.GCA_000378485_01693"/>
<comment type="caution">
    <text evidence="2">The sequence shown here is derived from an EMBL/GenBank/DDBJ whole genome shotgun (WGS) entry which is preliminary data.</text>
</comment>
<dbReference type="AlphaFoldDB" id="A0A0A2M0L5"/>